<dbReference type="EMBL" id="JACCBX010000009">
    <property type="protein sequence ID" value="NYE07590.1"/>
    <property type="molecule type" value="Genomic_DNA"/>
</dbReference>
<dbReference type="AlphaFoldDB" id="A0A852TFC2"/>
<proteinExistence type="predicted"/>
<organism evidence="1 2">
    <name type="scientific">Neobacillus niacini</name>
    <dbReference type="NCBI Taxonomy" id="86668"/>
    <lineage>
        <taxon>Bacteria</taxon>
        <taxon>Bacillati</taxon>
        <taxon>Bacillota</taxon>
        <taxon>Bacilli</taxon>
        <taxon>Bacillales</taxon>
        <taxon>Bacillaceae</taxon>
        <taxon>Neobacillus</taxon>
    </lineage>
</organism>
<protein>
    <submittedName>
        <fullName evidence="1">Uncharacterized protein</fullName>
    </submittedName>
</protein>
<comment type="caution">
    <text evidence="1">The sequence shown here is derived from an EMBL/GenBank/DDBJ whole genome shotgun (WGS) entry which is preliminary data.</text>
</comment>
<reference evidence="2" key="1">
    <citation type="submission" date="2020-07" db="EMBL/GenBank/DDBJ databases">
        <authorList>
            <person name="Partida-Martinez L."/>
            <person name="Huntemann M."/>
            <person name="Clum A."/>
            <person name="Wang J."/>
            <person name="Palaniappan K."/>
            <person name="Ritter S."/>
            <person name="Chen I.-M."/>
            <person name="Stamatis D."/>
            <person name="Reddy T."/>
            <person name="O'Malley R."/>
            <person name="Daum C."/>
            <person name="Shapiro N."/>
            <person name="Ivanova N."/>
            <person name="Kyrpides N."/>
            <person name="Woyke T."/>
        </authorList>
    </citation>
    <scope>NUCLEOTIDE SEQUENCE [LARGE SCALE GENOMIC DNA]</scope>
    <source>
        <strain evidence="2">AT2.8</strain>
    </source>
</reference>
<reference evidence="2" key="2">
    <citation type="submission" date="2020-08" db="EMBL/GenBank/DDBJ databases">
        <title>The Agave Microbiome: Exploring the role of microbial communities in plant adaptations to desert environments.</title>
        <authorList>
            <person name="Partida-Martinez L.P."/>
        </authorList>
    </citation>
    <scope>NUCLEOTIDE SEQUENCE [LARGE SCALE GENOMIC DNA]</scope>
    <source>
        <strain evidence="2">AT2.8</strain>
    </source>
</reference>
<evidence type="ECO:0000313" key="1">
    <source>
        <dbReference type="EMBL" id="NYE07590.1"/>
    </source>
</evidence>
<evidence type="ECO:0000313" key="2">
    <source>
        <dbReference type="Proteomes" id="UP000548423"/>
    </source>
</evidence>
<name>A0A852TFC2_9BACI</name>
<dbReference type="Proteomes" id="UP000548423">
    <property type="component" value="Unassembled WGS sequence"/>
</dbReference>
<accession>A0A852TFC2</accession>
<sequence length="70" mass="8468">MYVLIEIHYICNDNRSYRKGSFPLRGQKKEEVALEFWNWIKKEHPFECEIEKIKCDGDDITDKGFRGNRE</sequence>
<gene>
    <name evidence="1" type="ORF">F4694_004401</name>
</gene>